<reference evidence="7 8" key="1">
    <citation type="submission" date="2023-07" db="EMBL/GenBank/DDBJ databases">
        <title>Comparative genomics of wheat-associated soil bacteria to identify genetic determinants of phenazine resistance.</title>
        <authorList>
            <person name="Mouncey N."/>
        </authorList>
    </citation>
    <scope>NUCLEOTIDE SEQUENCE [LARGE SCALE GENOMIC DNA]</scope>
    <source>
        <strain evidence="7 8">W1I3</strain>
    </source>
</reference>
<feature type="domain" description="HTH tetR-type" evidence="6">
    <location>
        <begin position="23"/>
        <end position="83"/>
    </location>
</feature>
<evidence type="ECO:0000313" key="8">
    <source>
        <dbReference type="Proteomes" id="UP001236806"/>
    </source>
</evidence>
<evidence type="ECO:0000256" key="5">
    <source>
        <dbReference type="SAM" id="MobiDB-lite"/>
    </source>
</evidence>
<dbReference type="InterPro" id="IPR009057">
    <property type="entry name" value="Homeodomain-like_sf"/>
</dbReference>
<dbReference type="SUPFAM" id="SSF46689">
    <property type="entry name" value="Homeodomain-like"/>
    <property type="match status" value="1"/>
</dbReference>
<proteinExistence type="predicted"/>
<sequence length="213" mass="24216">MSEHPRSSKNRRYEMGKRTEKISGTHQRIIDAAVTLHGSIGPARTTIAGVAEKAGVTRLTVYRHFPDDNALFSACSSHWLSQQQLADPGEWSRHNDPLERLTVGLSDLYRFYRDGESMLTRIYGDWNALPETHRTGLESRNALFRDVLAEPFPEPNRNPRLYATLSHAISFWTWRSLCHDNRLSNDDAVELMSILITTAARQAGRGCIQALRR</sequence>
<feature type="region of interest" description="Disordered" evidence="5">
    <location>
        <begin position="1"/>
        <end position="20"/>
    </location>
</feature>
<keyword evidence="1" id="KW-0805">Transcription regulation</keyword>
<evidence type="ECO:0000256" key="4">
    <source>
        <dbReference type="PROSITE-ProRule" id="PRU00335"/>
    </source>
</evidence>
<feature type="DNA-binding region" description="H-T-H motif" evidence="4">
    <location>
        <begin position="46"/>
        <end position="65"/>
    </location>
</feature>
<dbReference type="Pfam" id="PF00440">
    <property type="entry name" value="TetR_N"/>
    <property type="match status" value="1"/>
</dbReference>
<accession>A0ABU0PIK9</accession>
<dbReference type="PANTHER" id="PTHR30055">
    <property type="entry name" value="HTH-TYPE TRANSCRIPTIONAL REGULATOR RUTR"/>
    <property type="match status" value="1"/>
</dbReference>
<dbReference type="PANTHER" id="PTHR30055:SF234">
    <property type="entry name" value="HTH-TYPE TRANSCRIPTIONAL REGULATOR BETI"/>
    <property type="match status" value="1"/>
</dbReference>
<protein>
    <submittedName>
        <fullName evidence="7">AcrR family transcriptional regulator</fullName>
    </submittedName>
</protein>
<keyword evidence="2 4" id="KW-0238">DNA-binding</keyword>
<dbReference type="PROSITE" id="PS50977">
    <property type="entry name" value="HTH_TETR_2"/>
    <property type="match status" value="1"/>
</dbReference>
<dbReference type="Gene3D" id="1.10.357.10">
    <property type="entry name" value="Tetracycline Repressor, domain 2"/>
    <property type="match status" value="1"/>
</dbReference>
<dbReference type="EMBL" id="JAUSXB010000001">
    <property type="protein sequence ID" value="MDQ0673795.1"/>
    <property type="molecule type" value="Genomic_DNA"/>
</dbReference>
<name>A0ABU0PIK9_9MICC</name>
<organism evidence="7 8">
    <name type="scientific">Pseudarthrobacter siccitolerans</name>
    <dbReference type="NCBI Taxonomy" id="861266"/>
    <lineage>
        <taxon>Bacteria</taxon>
        <taxon>Bacillati</taxon>
        <taxon>Actinomycetota</taxon>
        <taxon>Actinomycetes</taxon>
        <taxon>Micrococcales</taxon>
        <taxon>Micrococcaceae</taxon>
        <taxon>Pseudarthrobacter</taxon>
    </lineage>
</organism>
<evidence type="ECO:0000256" key="3">
    <source>
        <dbReference type="ARBA" id="ARBA00023163"/>
    </source>
</evidence>
<dbReference type="PRINTS" id="PR00455">
    <property type="entry name" value="HTHTETR"/>
</dbReference>
<dbReference type="InterPro" id="IPR001647">
    <property type="entry name" value="HTH_TetR"/>
</dbReference>
<evidence type="ECO:0000256" key="2">
    <source>
        <dbReference type="ARBA" id="ARBA00023125"/>
    </source>
</evidence>
<keyword evidence="3" id="KW-0804">Transcription</keyword>
<dbReference type="RefSeq" id="WP_306634930.1">
    <property type="nucleotide sequence ID" value="NZ_JAUSXB010000001.1"/>
</dbReference>
<gene>
    <name evidence="7" type="ORF">QFZ36_001356</name>
</gene>
<evidence type="ECO:0000313" key="7">
    <source>
        <dbReference type="EMBL" id="MDQ0673795.1"/>
    </source>
</evidence>
<evidence type="ECO:0000259" key="6">
    <source>
        <dbReference type="PROSITE" id="PS50977"/>
    </source>
</evidence>
<comment type="caution">
    <text evidence="7">The sequence shown here is derived from an EMBL/GenBank/DDBJ whole genome shotgun (WGS) entry which is preliminary data.</text>
</comment>
<evidence type="ECO:0000256" key="1">
    <source>
        <dbReference type="ARBA" id="ARBA00023015"/>
    </source>
</evidence>
<keyword evidence="8" id="KW-1185">Reference proteome</keyword>
<dbReference type="InterPro" id="IPR050109">
    <property type="entry name" value="HTH-type_TetR-like_transc_reg"/>
</dbReference>
<dbReference type="Proteomes" id="UP001236806">
    <property type="component" value="Unassembled WGS sequence"/>
</dbReference>